<keyword evidence="1" id="KW-0812">Transmembrane</keyword>
<proteinExistence type="predicted"/>
<comment type="caution">
    <text evidence="2">The sequence shown here is derived from an EMBL/GenBank/DDBJ whole genome shotgun (WGS) entry which is preliminary data.</text>
</comment>
<accession>A0A7X0FCS6</accession>
<gene>
    <name evidence="2" type="ORF">GGR00_004792</name>
</gene>
<feature type="transmembrane region" description="Helical" evidence="1">
    <location>
        <begin position="21"/>
        <end position="41"/>
    </location>
</feature>
<keyword evidence="3" id="KW-1185">Reference proteome</keyword>
<dbReference type="Proteomes" id="UP000536262">
    <property type="component" value="Unassembled WGS sequence"/>
</dbReference>
<organism evidence="2 3">
    <name type="scientific">Aminobacter aganoensis</name>
    <dbReference type="NCBI Taxonomy" id="83264"/>
    <lineage>
        <taxon>Bacteria</taxon>
        <taxon>Pseudomonadati</taxon>
        <taxon>Pseudomonadota</taxon>
        <taxon>Alphaproteobacteria</taxon>
        <taxon>Hyphomicrobiales</taxon>
        <taxon>Phyllobacteriaceae</taxon>
        <taxon>Aminobacter</taxon>
    </lineage>
</organism>
<reference evidence="2 3" key="1">
    <citation type="submission" date="2020-08" db="EMBL/GenBank/DDBJ databases">
        <title>Genomic Encyclopedia of Type Strains, Phase IV (KMG-IV): sequencing the most valuable type-strain genomes for metagenomic binning, comparative biology and taxonomic classification.</title>
        <authorList>
            <person name="Goeker M."/>
        </authorList>
    </citation>
    <scope>NUCLEOTIDE SEQUENCE [LARGE SCALE GENOMIC DNA]</scope>
    <source>
        <strain evidence="2 3">DSM 7051</strain>
    </source>
</reference>
<evidence type="ECO:0000256" key="1">
    <source>
        <dbReference type="SAM" id="Phobius"/>
    </source>
</evidence>
<evidence type="ECO:0000313" key="2">
    <source>
        <dbReference type="EMBL" id="MBB6356974.1"/>
    </source>
</evidence>
<name>A0A7X0FCS6_9HYPH</name>
<dbReference type="RefSeq" id="WP_280137946.1">
    <property type="nucleotide sequence ID" value="NZ_BAABEG010000001.1"/>
</dbReference>
<keyword evidence="1" id="KW-1133">Transmembrane helix</keyword>
<sequence length="43" mass="4491">MNENKTPAANAADSAGSKEALRGWIVLGLLVAVVLAAGYFYTH</sequence>
<dbReference type="AlphaFoldDB" id="A0A7X0FCS6"/>
<keyword evidence="1" id="KW-0472">Membrane</keyword>
<dbReference type="EMBL" id="JACHOU010000018">
    <property type="protein sequence ID" value="MBB6356974.1"/>
    <property type="molecule type" value="Genomic_DNA"/>
</dbReference>
<evidence type="ECO:0000313" key="3">
    <source>
        <dbReference type="Proteomes" id="UP000536262"/>
    </source>
</evidence>
<protein>
    <submittedName>
        <fullName evidence="2">Uncharacterized protein</fullName>
    </submittedName>
</protein>